<dbReference type="EMBL" id="JARBDR010000813">
    <property type="protein sequence ID" value="KAJ8306146.1"/>
    <property type="molecule type" value="Genomic_DNA"/>
</dbReference>
<protein>
    <submittedName>
        <fullName evidence="2">Uncharacterized protein</fullName>
    </submittedName>
</protein>
<dbReference type="Proteomes" id="UP001217089">
    <property type="component" value="Unassembled WGS sequence"/>
</dbReference>
<evidence type="ECO:0000313" key="3">
    <source>
        <dbReference type="Proteomes" id="UP001217089"/>
    </source>
</evidence>
<comment type="caution">
    <text evidence="2">The sequence shown here is derived from an EMBL/GenBank/DDBJ whole genome shotgun (WGS) entry which is preliminary data.</text>
</comment>
<evidence type="ECO:0000256" key="1">
    <source>
        <dbReference type="SAM" id="Phobius"/>
    </source>
</evidence>
<feature type="transmembrane region" description="Helical" evidence="1">
    <location>
        <begin position="62"/>
        <end position="86"/>
    </location>
</feature>
<keyword evidence="1" id="KW-0812">Transmembrane</keyword>
<name>A0ABQ9EQG6_TEGGR</name>
<keyword evidence="3" id="KW-1185">Reference proteome</keyword>
<sequence>MSLGLFTVQYNSVFRSIIFNMHKMKSCDFINYMCVKVVFIVTGNAASFRYVQFLLFLLSPDILTLIIYTCIGRCFIIMHVVVVNVIHL</sequence>
<keyword evidence="1" id="KW-0472">Membrane</keyword>
<evidence type="ECO:0000313" key="2">
    <source>
        <dbReference type="EMBL" id="KAJ8306146.1"/>
    </source>
</evidence>
<keyword evidence="1" id="KW-1133">Transmembrane helix</keyword>
<organism evidence="2 3">
    <name type="scientific">Tegillarca granosa</name>
    <name type="common">Malaysian cockle</name>
    <name type="synonym">Anadara granosa</name>
    <dbReference type="NCBI Taxonomy" id="220873"/>
    <lineage>
        <taxon>Eukaryota</taxon>
        <taxon>Metazoa</taxon>
        <taxon>Spiralia</taxon>
        <taxon>Lophotrochozoa</taxon>
        <taxon>Mollusca</taxon>
        <taxon>Bivalvia</taxon>
        <taxon>Autobranchia</taxon>
        <taxon>Pteriomorphia</taxon>
        <taxon>Arcoida</taxon>
        <taxon>Arcoidea</taxon>
        <taxon>Arcidae</taxon>
        <taxon>Tegillarca</taxon>
    </lineage>
</organism>
<feature type="transmembrane region" description="Helical" evidence="1">
    <location>
        <begin position="29"/>
        <end position="50"/>
    </location>
</feature>
<proteinExistence type="predicted"/>
<gene>
    <name evidence="2" type="ORF">KUTeg_016691</name>
</gene>
<reference evidence="2 3" key="1">
    <citation type="submission" date="2022-12" db="EMBL/GenBank/DDBJ databases">
        <title>Chromosome-level genome of Tegillarca granosa.</title>
        <authorList>
            <person name="Kim J."/>
        </authorList>
    </citation>
    <scope>NUCLEOTIDE SEQUENCE [LARGE SCALE GENOMIC DNA]</scope>
    <source>
        <strain evidence="2">Teg-2019</strain>
        <tissue evidence="2">Adductor muscle</tissue>
    </source>
</reference>
<accession>A0ABQ9EQG6</accession>